<dbReference type="InterPro" id="IPR001343">
    <property type="entry name" value="Hemolysn_Ca-bd"/>
</dbReference>
<dbReference type="AlphaFoldDB" id="A0A6G7YDE8"/>
<dbReference type="PRINTS" id="PR00313">
    <property type="entry name" value="CABNDNGRPT"/>
</dbReference>
<dbReference type="KEGG" id="npi:G7071_03515"/>
<dbReference type="PANTHER" id="PTHR38340:SF1">
    <property type="entry name" value="S-LAYER PROTEIN"/>
    <property type="match status" value="1"/>
</dbReference>
<feature type="compositionally biased region" description="Basic and acidic residues" evidence="3">
    <location>
        <begin position="475"/>
        <end position="487"/>
    </location>
</feature>
<dbReference type="EMBL" id="CP049866">
    <property type="protein sequence ID" value="QIK74637.1"/>
    <property type="molecule type" value="Genomic_DNA"/>
</dbReference>
<name>A0A6G7YDE8_9ACTN</name>
<feature type="chain" id="PRO_5026135979" evidence="4">
    <location>
        <begin position="26"/>
        <end position="487"/>
    </location>
</feature>
<dbReference type="Proteomes" id="UP000502035">
    <property type="component" value="Chromosome"/>
</dbReference>
<comment type="subcellular location">
    <subcellularLocation>
        <location evidence="1">Secreted</location>
    </subcellularLocation>
</comment>
<keyword evidence="6" id="KW-1185">Reference proteome</keyword>
<sequence length="487" mass="49347">MRRTTSIIAATLLGAALLTTPLAGAAEETCRGVAATIVGTGQRLVGTEGRDVMVTDRAEIIESLGGDDLICVRGPGWNSNLVDVDAGAGNDVVDSTAMARHYYLTAILGDGADTFVGGAGDETVLAGAAAGPDGEVPSEVERDVIETGAGGDDVTSGGPGLPNDDSILTGSGDDYVTWSGTMGAQGMLDGGDGTDMLRPLASGQTFTIDLSAQTITRDGVPTAAFSSFQALSVKPEPGLGTVEIIGTDGVDPVDVSGAAIVHADLRGGDDHLRLFETVPGSRLDLGAGTDWVAVSSRDGSVDLDLSLGDLVVDGVFAAPLAGIEEAYVSAREVTLTGNDQANSLSASGCVAHVDGRGGKDYLDHGNYDFSTDTGYSCDRGRVTLRGGSGNDRVDGSKHADLISGGPGNDQVDAGPALQGKNRVWGGRGNDQLVGGGDRDVLIGGAGSDRLDASRKADVLRGGKGKDGANGGPGRDLCRSEIRKSCER</sequence>
<feature type="signal peptide" evidence="4">
    <location>
        <begin position="1"/>
        <end position="25"/>
    </location>
</feature>
<evidence type="ECO:0000256" key="1">
    <source>
        <dbReference type="ARBA" id="ARBA00004613"/>
    </source>
</evidence>
<evidence type="ECO:0000256" key="4">
    <source>
        <dbReference type="SAM" id="SignalP"/>
    </source>
</evidence>
<reference evidence="5 6" key="1">
    <citation type="submission" date="2020-03" db="EMBL/GenBank/DDBJ databases">
        <title>Nocardioides sp. nov., isolated from fish.</title>
        <authorList>
            <person name="Hyun D.-W."/>
            <person name="Bae J.-W."/>
        </authorList>
    </citation>
    <scope>NUCLEOTIDE SEQUENCE [LARGE SCALE GENOMIC DNA]</scope>
    <source>
        <strain evidence="5 6">HDW12A</strain>
    </source>
</reference>
<dbReference type="Gene3D" id="2.150.10.10">
    <property type="entry name" value="Serralysin-like metalloprotease, C-terminal"/>
    <property type="match status" value="2"/>
</dbReference>
<keyword evidence="4" id="KW-0732">Signal</keyword>
<organism evidence="5 6">
    <name type="scientific">Nocardioides piscis</name>
    <dbReference type="NCBI Taxonomy" id="2714938"/>
    <lineage>
        <taxon>Bacteria</taxon>
        <taxon>Bacillati</taxon>
        <taxon>Actinomycetota</taxon>
        <taxon>Actinomycetes</taxon>
        <taxon>Propionibacteriales</taxon>
        <taxon>Nocardioidaceae</taxon>
        <taxon>Nocardioides</taxon>
    </lineage>
</organism>
<dbReference type="GO" id="GO:0005509">
    <property type="term" value="F:calcium ion binding"/>
    <property type="evidence" value="ECO:0007669"/>
    <property type="project" value="InterPro"/>
</dbReference>
<gene>
    <name evidence="5" type="ORF">G7071_03515</name>
</gene>
<dbReference type="RefSeq" id="WP_166314948.1">
    <property type="nucleotide sequence ID" value="NZ_CP049866.1"/>
</dbReference>
<dbReference type="InterPro" id="IPR050557">
    <property type="entry name" value="RTX_toxin/Mannuronan_C5-epim"/>
</dbReference>
<keyword evidence="2" id="KW-0964">Secreted</keyword>
<evidence type="ECO:0000256" key="3">
    <source>
        <dbReference type="SAM" id="MobiDB-lite"/>
    </source>
</evidence>
<protein>
    <submittedName>
        <fullName evidence="5">Calcium-binding protein</fullName>
    </submittedName>
</protein>
<dbReference type="InterPro" id="IPR011049">
    <property type="entry name" value="Serralysin-like_metalloprot_C"/>
</dbReference>
<accession>A0A6G7YDE8</accession>
<dbReference type="Pfam" id="PF00353">
    <property type="entry name" value="HemolysinCabind"/>
    <property type="match status" value="3"/>
</dbReference>
<dbReference type="SUPFAM" id="SSF51120">
    <property type="entry name" value="beta-Roll"/>
    <property type="match status" value="3"/>
</dbReference>
<dbReference type="Gene3D" id="2.160.20.160">
    <property type="match status" value="1"/>
</dbReference>
<dbReference type="PANTHER" id="PTHR38340">
    <property type="entry name" value="S-LAYER PROTEIN"/>
    <property type="match status" value="1"/>
</dbReference>
<feature type="region of interest" description="Disordered" evidence="3">
    <location>
        <begin position="453"/>
        <end position="487"/>
    </location>
</feature>
<evidence type="ECO:0000313" key="5">
    <source>
        <dbReference type="EMBL" id="QIK74637.1"/>
    </source>
</evidence>
<evidence type="ECO:0000313" key="6">
    <source>
        <dbReference type="Proteomes" id="UP000502035"/>
    </source>
</evidence>
<proteinExistence type="predicted"/>
<dbReference type="GO" id="GO:0005576">
    <property type="term" value="C:extracellular region"/>
    <property type="evidence" value="ECO:0007669"/>
    <property type="project" value="UniProtKB-SubCell"/>
</dbReference>
<feature type="compositionally biased region" description="Basic and acidic residues" evidence="3">
    <location>
        <begin position="453"/>
        <end position="466"/>
    </location>
</feature>
<evidence type="ECO:0000256" key="2">
    <source>
        <dbReference type="ARBA" id="ARBA00022525"/>
    </source>
</evidence>